<feature type="domain" description="WH1" evidence="2">
    <location>
        <begin position="23"/>
        <end position="130"/>
    </location>
</feature>
<dbReference type="Gene3D" id="3.90.810.10">
    <property type="entry name" value="CRIB domain"/>
    <property type="match status" value="1"/>
</dbReference>
<feature type="region of interest" description="Disordered" evidence="1">
    <location>
        <begin position="371"/>
        <end position="393"/>
    </location>
</feature>
<proteinExistence type="predicted"/>
<dbReference type="PANTHER" id="PTHR11202">
    <property type="entry name" value="SPROUTY-RELATED, EVH1 DOMAIN-CONTAINING PROTEIN FAMILY MEMBER"/>
    <property type="match status" value="1"/>
</dbReference>
<dbReference type="PROSITE" id="PS50229">
    <property type="entry name" value="WH1"/>
    <property type="match status" value="1"/>
</dbReference>
<dbReference type="OrthoDB" id="6276567at2759"/>
<dbReference type="Proteomes" id="UP000278807">
    <property type="component" value="Unassembled WGS sequence"/>
</dbReference>
<feature type="compositionally biased region" description="Acidic residues" evidence="1">
    <location>
        <begin position="380"/>
        <end position="393"/>
    </location>
</feature>
<dbReference type="WBParaSite" id="HNAJ_0000809701-mRNA-1">
    <property type="protein sequence ID" value="HNAJ_0000809701-mRNA-1"/>
    <property type="gene ID" value="HNAJ_0000809701"/>
</dbReference>
<dbReference type="Pfam" id="PF00568">
    <property type="entry name" value="WH1"/>
    <property type="match status" value="1"/>
</dbReference>
<dbReference type="InterPro" id="IPR000697">
    <property type="entry name" value="WH1/EVH1_dom"/>
</dbReference>
<evidence type="ECO:0000259" key="2">
    <source>
        <dbReference type="PROSITE" id="PS50229"/>
    </source>
</evidence>
<dbReference type="Gene3D" id="2.30.29.30">
    <property type="entry name" value="Pleckstrin-homology domain (PH domain)/Phosphotyrosine-binding domain (PTB)"/>
    <property type="match status" value="1"/>
</dbReference>
<protein>
    <submittedName>
        <fullName evidence="5">WH1 domain-containing protein</fullName>
    </submittedName>
</protein>
<evidence type="ECO:0000313" key="5">
    <source>
        <dbReference type="WBParaSite" id="HNAJ_0000809701-mRNA-1"/>
    </source>
</evidence>
<name>A0A0R3TLH4_RODNA</name>
<dbReference type="InterPro" id="IPR011993">
    <property type="entry name" value="PH-like_dom_sf"/>
</dbReference>
<dbReference type="PANTHER" id="PTHR11202:SF22">
    <property type="entry name" value="PROTEIN ENABLED"/>
    <property type="match status" value="1"/>
</dbReference>
<feature type="compositionally biased region" description="Pro residues" evidence="1">
    <location>
        <begin position="249"/>
        <end position="316"/>
    </location>
</feature>
<evidence type="ECO:0000256" key="1">
    <source>
        <dbReference type="SAM" id="MobiDB-lite"/>
    </source>
</evidence>
<reference evidence="5" key="1">
    <citation type="submission" date="2017-02" db="UniProtKB">
        <authorList>
            <consortium name="WormBaseParasite"/>
        </authorList>
    </citation>
    <scope>IDENTIFICATION</scope>
</reference>
<dbReference type="EMBL" id="UZAE01012193">
    <property type="protein sequence ID" value="VDO03953.1"/>
    <property type="molecule type" value="Genomic_DNA"/>
</dbReference>
<evidence type="ECO:0000313" key="4">
    <source>
        <dbReference type="Proteomes" id="UP000278807"/>
    </source>
</evidence>
<keyword evidence="4" id="KW-1185">Reference proteome</keyword>
<feature type="region of interest" description="Disordered" evidence="1">
    <location>
        <begin position="238"/>
        <end position="327"/>
    </location>
</feature>
<dbReference type="InterPro" id="IPR036936">
    <property type="entry name" value="CRIB_dom_sf"/>
</dbReference>
<evidence type="ECO:0000313" key="3">
    <source>
        <dbReference type="EMBL" id="VDO03953.1"/>
    </source>
</evidence>
<dbReference type="SUPFAM" id="SSF50729">
    <property type="entry name" value="PH domain-like"/>
    <property type="match status" value="1"/>
</dbReference>
<dbReference type="STRING" id="102285.A0A0R3TLH4"/>
<gene>
    <name evidence="3" type="ORF">HNAJ_LOCUS8093</name>
</gene>
<dbReference type="AlphaFoldDB" id="A0A0R3TLH4"/>
<sequence>MTENLTRTPDATNSFDKSQLASLIPFHCDIICDAVAILFKGVLGKWLMVSSGVATLEANKKDNMLHICIYSLTKRLKDFDTKLFKEMSYTVSSSRFHTFSDGEDSYGLSFSNATDAQNFFEHTKGFLYSTPLITPRLSYGTTSKAGRTSRRSSGLFLGKLKNKKSNRKNDKKPNIEVKVNTFKHVSHVGFTENAGLQVTAETEELANQLIKALNLTINDEKEMQCVKETINKFGPNQVKKAMEQKRQAPPVPSTQQLPPPSSRQLPPQSPQQLPPPSYQQLPPPSPQQLPPPSSRQLPPPSPQQLPPPPPPPPSAPPTSILSPKSSHGVLLDSIVNFNPNKLTKVNTVERKESTPDLMDSIEEALIQMLNQRRGRLTQNDTDDDDDDDDGSDF</sequence>
<accession>A0A0R3TLH4</accession>
<reference evidence="3 4" key="2">
    <citation type="submission" date="2018-11" db="EMBL/GenBank/DDBJ databases">
        <authorList>
            <consortium name="Pathogen Informatics"/>
        </authorList>
    </citation>
    <scope>NUCLEOTIDE SEQUENCE [LARGE SCALE GENOMIC DNA]</scope>
</reference>
<organism evidence="5">
    <name type="scientific">Rodentolepis nana</name>
    <name type="common">Dwarf tapeworm</name>
    <name type="synonym">Hymenolepis nana</name>
    <dbReference type="NCBI Taxonomy" id="102285"/>
    <lineage>
        <taxon>Eukaryota</taxon>
        <taxon>Metazoa</taxon>
        <taxon>Spiralia</taxon>
        <taxon>Lophotrochozoa</taxon>
        <taxon>Platyhelminthes</taxon>
        <taxon>Cestoda</taxon>
        <taxon>Eucestoda</taxon>
        <taxon>Cyclophyllidea</taxon>
        <taxon>Hymenolepididae</taxon>
        <taxon>Rodentolepis</taxon>
    </lineage>
</organism>